<dbReference type="Proteomes" id="UP000002565">
    <property type="component" value="Chromosome 1"/>
</dbReference>
<dbReference type="AlphaFoldDB" id="A0A0F6APU0"/>
<dbReference type="KEGG" id="bmc:BAbS19_I05770"/>
<dbReference type="EMBL" id="CP000887">
    <property type="protein sequence ID" value="ACD72110.1"/>
    <property type="molecule type" value="Genomic_DNA"/>
</dbReference>
<evidence type="ECO:0000313" key="1">
    <source>
        <dbReference type="EMBL" id="ACD72110.1"/>
    </source>
</evidence>
<dbReference type="Gene3D" id="3.30.2000.30">
    <property type="match status" value="1"/>
</dbReference>
<sequence>MNIAMTLTFESLVRACAGRRWQRVRRLPLNKIGMSRMQAGASMKTGAAALQKALFEALKNDGELIETLGGERVYDHVPARTPFPYVTLGETMCRDWSTASEEGGEHFLNIQIWARESGRKRVLDIAAKIAMRLDEKPVEIEGHRLVNLMLTEVLARNTDGLGSYLGTMRYRAVTEPA</sequence>
<protein>
    <recommendedName>
        <fullName evidence="3">DUF3168 domain-containing protein</fullName>
    </recommendedName>
</protein>
<gene>
    <name evidence="1" type="ordered locus">BAbS19_I05770</name>
</gene>
<reference evidence="1 2" key="1">
    <citation type="journal article" date="2008" name="PLoS ONE">
        <title>Genome sequence of Brucella abortus vaccine strain S19 compared to virulent strains yields candidate virulence genes.</title>
        <authorList>
            <person name="Crasta O.R."/>
            <person name="Folkerts O."/>
            <person name="Fei Z."/>
            <person name="Mane S.P."/>
            <person name="Evans C."/>
            <person name="Martino-Catt S."/>
            <person name="Bricker B."/>
            <person name="Yu G."/>
            <person name="Du L."/>
            <person name="Sobral B.W."/>
        </authorList>
    </citation>
    <scope>NUCLEOTIDE SEQUENCE [LARGE SCALE GENOMIC DNA]</scope>
    <source>
        <strain evidence="1 2">S19</strain>
    </source>
</reference>
<evidence type="ECO:0008006" key="3">
    <source>
        <dbReference type="Google" id="ProtNLM"/>
    </source>
</evidence>
<dbReference type="HOGENOM" id="CLU_126531_0_0_5"/>
<dbReference type="Pfam" id="PF11367">
    <property type="entry name" value="Tail_completion_gp17"/>
    <property type="match status" value="1"/>
</dbReference>
<accession>A0A0F6APU0</accession>
<dbReference type="InterPro" id="IPR053745">
    <property type="entry name" value="Viral_Tail_Comp_sf"/>
</dbReference>
<proteinExistence type="predicted"/>
<organism evidence="1 2">
    <name type="scientific">Brucella abortus (strain S19)</name>
    <dbReference type="NCBI Taxonomy" id="430066"/>
    <lineage>
        <taxon>Bacteria</taxon>
        <taxon>Pseudomonadati</taxon>
        <taxon>Pseudomonadota</taxon>
        <taxon>Alphaproteobacteria</taxon>
        <taxon>Hyphomicrobiales</taxon>
        <taxon>Brucellaceae</taxon>
        <taxon>Brucella/Ochrobactrum group</taxon>
        <taxon>Brucella</taxon>
    </lineage>
</organism>
<evidence type="ECO:0000313" key="2">
    <source>
        <dbReference type="Proteomes" id="UP000002565"/>
    </source>
</evidence>
<dbReference type="InterPro" id="IPR021508">
    <property type="entry name" value="Gp17-like"/>
</dbReference>
<name>A0A0F6APU0_BRUA1</name>